<proteinExistence type="predicted"/>
<evidence type="ECO:0000256" key="1">
    <source>
        <dbReference type="ARBA" id="ARBA00022603"/>
    </source>
</evidence>
<keyword evidence="2" id="KW-0808">Transferase</keyword>
<dbReference type="SUPFAM" id="SSF53335">
    <property type="entry name" value="S-adenosyl-L-methionine-dependent methyltransferases"/>
    <property type="match status" value="1"/>
</dbReference>
<gene>
    <name evidence="5" type="ORF">CC86DRAFT_422803</name>
</gene>
<name>A0A6A6ZP15_9PLEO</name>
<evidence type="ECO:0000313" key="5">
    <source>
        <dbReference type="EMBL" id="KAF2822841.1"/>
    </source>
</evidence>
<accession>A0A6A6ZP15</accession>
<dbReference type="InterPro" id="IPR016461">
    <property type="entry name" value="COMT-like"/>
</dbReference>
<keyword evidence="1" id="KW-0489">Methyltransferase</keyword>
<dbReference type="Proteomes" id="UP000799424">
    <property type="component" value="Unassembled WGS sequence"/>
</dbReference>
<dbReference type="CDD" id="cd02440">
    <property type="entry name" value="AdoMet_MTases"/>
    <property type="match status" value="1"/>
</dbReference>
<dbReference type="AlphaFoldDB" id="A0A6A6ZP15"/>
<dbReference type="PANTHER" id="PTHR43712:SF5">
    <property type="entry name" value="O-METHYLTRANSFERASE ASQN-RELATED"/>
    <property type="match status" value="1"/>
</dbReference>
<dbReference type="Pfam" id="PF00891">
    <property type="entry name" value="Methyltransf_2"/>
    <property type="match status" value="1"/>
</dbReference>
<dbReference type="InterPro" id="IPR001077">
    <property type="entry name" value="COMT_C"/>
</dbReference>
<evidence type="ECO:0000259" key="4">
    <source>
        <dbReference type="Pfam" id="PF00891"/>
    </source>
</evidence>
<protein>
    <submittedName>
        <fullName evidence="5">O-methyltransferase</fullName>
    </submittedName>
</protein>
<dbReference type="GO" id="GO:0008171">
    <property type="term" value="F:O-methyltransferase activity"/>
    <property type="evidence" value="ECO:0007669"/>
    <property type="project" value="InterPro"/>
</dbReference>
<dbReference type="InterPro" id="IPR029063">
    <property type="entry name" value="SAM-dependent_MTases_sf"/>
</dbReference>
<dbReference type="GO" id="GO:0032259">
    <property type="term" value="P:methylation"/>
    <property type="evidence" value="ECO:0007669"/>
    <property type="project" value="UniProtKB-KW"/>
</dbReference>
<evidence type="ECO:0000256" key="3">
    <source>
        <dbReference type="ARBA" id="ARBA00022691"/>
    </source>
</evidence>
<dbReference type="EMBL" id="MU006233">
    <property type="protein sequence ID" value="KAF2822841.1"/>
    <property type="molecule type" value="Genomic_DNA"/>
</dbReference>
<keyword evidence="6" id="KW-1185">Reference proteome</keyword>
<organism evidence="5 6">
    <name type="scientific">Ophiobolus disseminans</name>
    <dbReference type="NCBI Taxonomy" id="1469910"/>
    <lineage>
        <taxon>Eukaryota</taxon>
        <taxon>Fungi</taxon>
        <taxon>Dikarya</taxon>
        <taxon>Ascomycota</taxon>
        <taxon>Pezizomycotina</taxon>
        <taxon>Dothideomycetes</taxon>
        <taxon>Pleosporomycetidae</taxon>
        <taxon>Pleosporales</taxon>
        <taxon>Pleosporineae</taxon>
        <taxon>Phaeosphaeriaceae</taxon>
        <taxon>Ophiobolus</taxon>
    </lineage>
</organism>
<reference evidence="5" key="1">
    <citation type="journal article" date="2020" name="Stud. Mycol.">
        <title>101 Dothideomycetes genomes: a test case for predicting lifestyles and emergence of pathogens.</title>
        <authorList>
            <person name="Haridas S."/>
            <person name="Albert R."/>
            <person name="Binder M."/>
            <person name="Bloem J."/>
            <person name="Labutti K."/>
            <person name="Salamov A."/>
            <person name="Andreopoulos B."/>
            <person name="Baker S."/>
            <person name="Barry K."/>
            <person name="Bills G."/>
            <person name="Bluhm B."/>
            <person name="Cannon C."/>
            <person name="Castanera R."/>
            <person name="Culley D."/>
            <person name="Daum C."/>
            <person name="Ezra D."/>
            <person name="Gonzalez J."/>
            <person name="Henrissat B."/>
            <person name="Kuo A."/>
            <person name="Liang C."/>
            <person name="Lipzen A."/>
            <person name="Lutzoni F."/>
            <person name="Magnuson J."/>
            <person name="Mondo S."/>
            <person name="Nolan M."/>
            <person name="Ohm R."/>
            <person name="Pangilinan J."/>
            <person name="Park H.-J."/>
            <person name="Ramirez L."/>
            <person name="Alfaro M."/>
            <person name="Sun H."/>
            <person name="Tritt A."/>
            <person name="Yoshinaga Y."/>
            <person name="Zwiers L.-H."/>
            <person name="Turgeon B."/>
            <person name="Goodwin S."/>
            <person name="Spatafora J."/>
            <person name="Crous P."/>
            <person name="Grigoriev I."/>
        </authorList>
    </citation>
    <scope>NUCLEOTIDE SEQUENCE</scope>
    <source>
        <strain evidence="5">CBS 113818</strain>
    </source>
</reference>
<dbReference type="PROSITE" id="PS51683">
    <property type="entry name" value="SAM_OMT_II"/>
    <property type="match status" value="1"/>
</dbReference>
<keyword evidence="3" id="KW-0949">S-adenosyl-L-methionine</keyword>
<dbReference type="PANTHER" id="PTHR43712">
    <property type="entry name" value="PUTATIVE (AFU_ORTHOLOGUE AFUA_4G14580)-RELATED"/>
    <property type="match status" value="1"/>
</dbReference>
<dbReference type="Gene3D" id="3.40.50.150">
    <property type="entry name" value="Vaccinia Virus protein VP39"/>
    <property type="match status" value="1"/>
</dbReference>
<feature type="domain" description="O-methyltransferase C-terminal" evidence="4">
    <location>
        <begin position="167"/>
        <end position="372"/>
    </location>
</feature>
<evidence type="ECO:0000313" key="6">
    <source>
        <dbReference type="Proteomes" id="UP000799424"/>
    </source>
</evidence>
<dbReference type="OrthoDB" id="1606438at2759"/>
<evidence type="ECO:0000256" key="2">
    <source>
        <dbReference type="ARBA" id="ARBA00022679"/>
    </source>
</evidence>
<sequence length="400" mass="44587">MSSRSSLLPLLYSADIVPTSLPHHTHLIDTYFSSDDLPHPSLDSPIPTLPSDIEHSRTIVLQATQELNDLLQGPRGIRKFPTQHTHLATNLEVAETPLKQILRMGIAHRVFSEPRPGILTHSAASRLIREDEDIRARVGAGVEKLWLAAGRIVDALERWKGRGNTEETGFALAHGEPFYNVPANDSARTARFAKAMSSFTAGLVCALVHLVKGFAWEKLESGGTIVDVGGSTGDAAFALARQYRDRKFKFAVQDLSEVVAGVDADRLAEAKELGVEFQAHDFFEIQPVQGADVYVFRWILHNLPDAYCVRMLRALEPALKKDARVLVMEMVLSPLGALPNDVERKVRAMDLTMLETGNARERELEEWQKLVASSDERFVWRGMRQPEGSRLAVLEWVWDG</sequence>